<gene>
    <name evidence="1" type="ORF">Aph01nite_44020</name>
</gene>
<reference evidence="1" key="1">
    <citation type="submission" date="2021-01" db="EMBL/GenBank/DDBJ databases">
        <title>Whole genome shotgun sequence of Acrocarpospora phusangensis NBRC 108782.</title>
        <authorList>
            <person name="Komaki H."/>
            <person name="Tamura T."/>
        </authorList>
    </citation>
    <scope>NUCLEOTIDE SEQUENCE</scope>
    <source>
        <strain evidence="1">NBRC 108782</strain>
    </source>
</reference>
<organism evidence="1 2">
    <name type="scientific">Acrocarpospora phusangensis</name>
    <dbReference type="NCBI Taxonomy" id="1070424"/>
    <lineage>
        <taxon>Bacteria</taxon>
        <taxon>Bacillati</taxon>
        <taxon>Actinomycetota</taxon>
        <taxon>Actinomycetes</taxon>
        <taxon>Streptosporangiales</taxon>
        <taxon>Streptosporangiaceae</taxon>
        <taxon>Acrocarpospora</taxon>
    </lineage>
</organism>
<accession>A0A919QBX7</accession>
<evidence type="ECO:0000313" key="2">
    <source>
        <dbReference type="Proteomes" id="UP000640052"/>
    </source>
</evidence>
<sequence length="66" mass="6862">MDDLAIPQAANALDELAAHALIRGDITFLTDESGRRIAAVVPVPIAEQAVRLRAEAEAIEVGAPAS</sequence>
<dbReference type="EMBL" id="BOOA01000035">
    <property type="protein sequence ID" value="GIH26092.1"/>
    <property type="molecule type" value="Genomic_DNA"/>
</dbReference>
<proteinExistence type="predicted"/>
<keyword evidence="2" id="KW-1185">Reference proteome</keyword>
<dbReference type="AlphaFoldDB" id="A0A919QBX7"/>
<evidence type="ECO:0000313" key="1">
    <source>
        <dbReference type="EMBL" id="GIH26092.1"/>
    </source>
</evidence>
<dbReference type="RefSeq" id="WP_204042781.1">
    <property type="nucleotide sequence ID" value="NZ_BOOA01000035.1"/>
</dbReference>
<protein>
    <submittedName>
        <fullName evidence="1">Uncharacterized protein</fullName>
    </submittedName>
</protein>
<dbReference type="Proteomes" id="UP000640052">
    <property type="component" value="Unassembled WGS sequence"/>
</dbReference>
<name>A0A919QBX7_9ACTN</name>
<comment type="caution">
    <text evidence="1">The sequence shown here is derived from an EMBL/GenBank/DDBJ whole genome shotgun (WGS) entry which is preliminary data.</text>
</comment>